<reference evidence="1 2" key="1">
    <citation type="journal article" date="2017" name="Genome Announc.">
        <title>Draft Genome Sequences of Salinivibrio proteolyticus, Salinivibrio sharmensis, Salinivibrio siamensis, Salinivibrio costicola subsp. alcaliphilus, Salinivibrio costicola subsp. vallismortis, and 29 New Isolates Belonging to the Genus Salinivibrio.</title>
        <authorList>
            <person name="Lopez-Hermoso C."/>
            <person name="de la Haba R.R."/>
            <person name="Sanchez-Porro C."/>
            <person name="Bayliss S.C."/>
            <person name="Feil E.J."/>
            <person name="Ventosa A."/>
        </authorList>
    </citation>
    <scope>NUCLEOTIDE SEQUENCE [LARGE SCALE GENOMIC DNA]</scope>
    <source>
        <strain evidence="1 2">JCM 14472</strain>
    </source>
</reference>
<dbReference type="EMBL" id="MUFB01000035">
    <property type="protein sequence ID" value="OOE80605.1"/>
    <property type="molecule type" value="Genomic_DNA"/>
</dbReference>
<dbReference type="Gene3D" id="3.10.450.50">
    <property type="match status" value="1"/>
</dbReference>
<proteinExistence type="predicted"/>
<sequence length="121" mass="13944">MTQESGAFLTVLDVVQQYFEGLHHADTQKLARIFDPQIVLISPGIRRTRDQWLQLVRTRPTPRDAGYPFAYQVLAIEVMGNQAMVKVSCPLLDQHYLDYLGLVRENNQWTVVSKMYADYPS</sequence>
<dbReference type="InterPro" id="IPR039437">
    <property type="entry name" value="FrzH/put_lumazine-bd"/>
</dbReference>
<evidence type="ECO:0000313" key="2">
    <source>
        <dbReference type="Proteomes" id="UP000189410"/>
    </source>
</evidence>
<comment type="caution">
    <text evidence="1">The sequence shown here is derived from an EMBL/GenBank/DDBJ whole genome shotgun (WGS) entry which is preliminary data.</text>
</comment>
<dbReference type="Proteomes" id="UP000189410">
    <property type="component" value="Unassembled WGS sequence"/>
</dbReference>
<dbReference type="InterPro" id="IPR032710">
    <property type="entry name" value="NTF2-like_dom_sf"/>
</dbReference>
<keyword evidence="2" id="KW-1185">Reference proteome</keyword>
<protein>
    <recommendedName>
        <fullName evidence="3">Nuclear transport factor 2 family protein</fullName>
    </recommendedName>
</protein>
<name>A0ABX3K5L6_9GAMM</name>
<gene>
    <name evidence="1" type="ORF">BZG73_14395</name>
</gene>
<dbReference type="SUPFAM" id="SSF54427">
    <property type="entry name" value="NTF2-like"/>
    <property type="match status" value="1"/>
</dbReference>
<accession>A0ABX3K5L6</accession>
<dbReference type="Pfam" id="PF12893">
    <property type="entry name" value="Lumazine_bd_2"/>
    <property type="match status" value="1"/>
</dbReference>
<dbReference type="RefSeq" id="WP_077668656.1">
    <property type="nucleotide sequence ID" value="NZ_MUFB01000035.1"/>
</dbReference>
<organism evidence="1 2">
    <name type="scientific">Salinivibrio siamensis</name>
    <dbReference type="NCBI Taxonomy" id="414286"/>
    <lineage>
        <taxon>Bacteria</taxon>
        <taxon>Pseudomonadati</taxon>
        <taxon>Pseudomonadota</taxon>
        <taxon>Gammaproteobacteria</taxon>
        <taxon>Vibrionales</taxon>
        <taxon>Vibrionaceae</taxon>
        <taxon>Salinivibrio</taxon>
    </lineage>
</organism>
<evidence type="ECO:0008006" key="3">
    <source>
        <dbReference type="Google" id="ProtNLM"/>
    </source>
</evidence>
<evidence type="ECO:0000313" key="1">
    <source>
        <dbReference type="EMBL" id="OOE80605.1"/>
    </source>
</evidence>